<keyword evidence="10" id="KW-1185">Reference proteome</keyword>
<evidence type="ECO:0000256" key="3">
    <source>
        <dbReference type="ARBA" id="ARBA00022475"/>
    </source>
</evidence>
<dbReference type="InterPro" id="IPR036259">
    <property type="entry name" value="MFS_trans_sf"/>
</dbReference>
<keyword evidence="5 7" id="KW-1133">Transmembrane helix</keyword>
<feature type="transmembrane region" description="Helical" evidence="7">
    <location>
        <begin position="149"/>
        <end position="169"/>
    </location>
</feature>
<keyword evidence="6 7" id="KW-0472">Membrane</keyword>
<keyword evidence="2" id="KW-0813">Transport</keyword>
<feature type="transmembrane region" description="Helical" evidence="7">
    <location>
        <begin position="352"/>
        <end position="374"/>
    </location>
</feature>
<feature type="transmembrane region" description="Helical" evidence="7">
    <location>
        <begin position="51"/>
        <end position="77"/>
    </location>
</feature>
<dbReference type="InterPro" id="IPR011701">
    <property type="entry name" value="MFS"/>
</dbReference>
<feature type="transmembrane region" description="Helical" evidence="7">
    <location>
        <begin position="117"/>
        <end position="137"/>
    </location>
</feature>
<dbReference type="EMBL" id="JBHTMK010000008">
    <property type="protein sequence ID" value="MFD1365213.1"/>
    <property type="molecule type" value="Genomic_DNA"/>
</dbReference>
<dbReference type="Pfam" id="PF07690">
    <property type="entry name" value="MFS_1"/>
    <property type="match status" value="1"/>
</dbReference>
<organism evidence="9 10">
    <name type="scientific">Actinoplanes sichuanensis</name>
    <dbReference type="NCBI Taxonomy" id="512349"/>
    <lineage>
        <taxon>Bacteria</taxon>
        <taxon>Bacillati</taxon>
        <taxon>Actinomycetota</taxon>
        <taxon>Actinomycetes</taxon>
        <taxon>Micromonosporales</taxon>
        <taxon>Micromonosporaceae</taxon>
        <taxon>Actinoplanes</taxon>
    </lineage>
</organism>
<evidence type="ECO:0000256" key="1">
    <source>
        <dbReference type="ARBA" id="ARBA00004651"/>
    </source>
</evidence>
<comment type="subcellular location">
    <subcellularLocation>
        <location evidence="1">Cell membrane</location>
        <topology evidence="1">Multi-pass membrane protein</topology>
    </subcellularLocation>
</comment>
<feature type="transmembrane region" description="Helical" evidence="7">
    <location>
        <begin position="223"/>
        <end position="253"/>
    </location>
</feature>
<dbReference type="Proteomes" id="UP001597183">
    <property type="component" value="Unassembled WGS sequence"/>
</dbReference>
<feature type="transmembrane region" description="Helical" evidence="7">
    <location>
        <begin position="290"/>
        <end position="308"/>
    </location>
</feature>
<dbReference type="PANTHER" id="PTHR23517:SF13">
    <property type="entry name" value="MAJOR FACILITATOR SUPERFAMILY MFS_1"/>
    <property type="match status" value="1"/>
</dbReference>
<dbReference type="InterPro" id="IPR020846">
    <property type="entry name" value="MFS_dom"/>
</dbReference>
<dbReference type="SUPFAM" id="SSF103473">
    <property type="entry name" value="MFS general substrate transporter"/>
    <property type="match status" value="1"/>
</dbReference>
<feature type="transmembrane region" description="Helical" evidence="7">
    <location>
        <begin position="89"/>
        <end position="111"/>
    </location>
</feature>
<feature type="transmembrane region" description="Helical" evidence="7">
    <location>
        <begin position="314"/>
        <end position="340"/>
    </location>
</feature>
<name>A0ABW4A446_9ACTN</name>
<dbReference type="RefSeq" id="WP_317795449.1">
    <property type="nucleotide sequence ID" value="NZ_AP028461.1"/>
</dbReference>
<evidence type="ECO:0000256" key="6">
    <source>
        <dbReference type="ARBA" id="ARBA00023136"/>
    </source>
</evidence>
<sequence length="405" mass="41858">MSSTTKVRTASPVRTVRGGGFWPIAYAFAVMMAFSAAPTPLYVLYQRRDGFGSFTVTVVFAAYAVGVAVSVFTAGHVSDWLGRRRVMRWALLIAMASGGLFLLPGLAGLLAGRFLSGLGVGLLTATATAYLMELHLAQRPDASRRRADVVATAANIGGIGLGPLVAGLLAEYAPRPLVVPYLVFEVLLALAVAGTFAARETVQRRDVRWRPQRVSVPAADRGRYAAACLTAFAAFAIFGLFTSLAPGFLVGVLDQRSHAVAGLVAFSVFAAGVAGNLMLAGFALRVQLRIAVPVLIVGLAVLIAGIWAPSFAVFLAGGLLTGAGAGAAFKASVTTAAILAEPAARGEALAGLFLVGYLGLALPVLGLGLAAQHLDTRTSVLVFATSLVVLLAAAARPLFRPARTP</sequence>
<evidence type="ECO:0000256" key="2">
    <source>
        <dbReference type="ARBA" id="ARBA00022448"/>
    </source>
</evidence>
<reference evidence="10" key="1">
    <citation type="journal article" date="2019" name="Int. J. Syst. Evol. Microbiol.">
        <title>The Global Catalogue of Microorganisms (GCM) 10K type strain sequencing project: providing services to taxonomists for standard genome sequencing and annotation.</title>
        <authorList>
            <consortium name="The Broad Institute Genomics Platform"/>
            <consortium name="The Broad Institute Genome Sequencing Center for Infectious Disease"/>
            <person name="Wu L."/>
            <person name="Ma J."/>
        </authorList>
    </citation>
    <scope>NUCLEOTIDE SEQUENCE [LARGE SCALE GENOMIC DNA]</scope>
    <source>
        <strain evidence="10">CCM 7526</strain>
    </source>
</reference>
<protein>
    <submittedName>
        <fullName evidence="9">MFS transporter</fullName>
    </submittedName>
</protein>
<keyword evidence="3" id="KW-1003">Cell membrane</keyword>
<evidence type="ECO:0000256" key="7">
    <source>
        <dbReference type="SAM" id="Phobius"/>
    </source>
</evidence>
<evidence type="ECO:0000256" key="4">
    <source>
        <dbReference type="ARBA" id="ARBA00022692"/>
    </source>
</evidence>
<feature type="transmembrane region" description="Helical" evidence="7">
    <location>
        <begin position="181"/>
        <end position="202"/>
    </location>
</feature>
<keyword evidence="4 7" id="KW-0812">Transmembrane</keyword>
<feature type="transmembrane region" description="Helical" evidence="7">
    <location>
        <begin position="380"/>
        <end position="399"/>
    </location>
</feature>
<evidence type="ECO:0000313" key="10">
    <source>
        <dbReference type="Proteomes" id="UP001597183"/>
    </source>
</evidence>
<evidence type="ECO:0000313" key="9">
    <source>
        <dbReference type="EMBL" id="MFD1365213.1"/>
    </source>
</evidence>
<feature type="transmembrane region" description="Helical" evidence="7">
    <location>
        <begin position="259"/>
        <end position="283"/>
    </location>
</feature>
<evidence type="ECO:0000259" key="8">
    <source>
        <dbReference type="PROSITE" id="PS50850"/>
    </source>
</evidence>
<dbReference type="InterPro" id="IPR050171">
    <property type="entry name" value="MFS_Transporters"/>
</dbReference>
<dbReference type="PANTHER" id="PTHR23517">
    <property type="entry name" value="RESISTANCE PROTEIN MDTM, PUTATIVE-RELATED-RELATED"/>
    <property type="match status" value="1"/>
</dbReference>
<feature type="domain" description="Major facilitator superfamily (MFS) profile" evidence="8">
    <location>
        <begin position="13"/>
        <end position="404"/>
    </location>
</feature>
<proteinExistence type="predicted"/>
<dbReference type="Gene3D" id="1.20.1250.20">
    <property type="entry name" value="MFS general substrate transporter like domains"/>
    <property type="match status" value="2"/>
</dbReference>
<gene>
    <name evidence="9" type="ORF">ACFQ5G_07655</name>
</gene>
<evidence type="ECO:0000256" key="5">
    <source>
        <dbReference type="ARBA" id="ARBA00022989"/>
    </source>
</evidence>
<dbReference type="PROSITE" id="PS50850">
    <property type="entry name" value="MFS"/>
    <property type="match status" value="1"/>
</dbReference>
<comment type="caution">
    <text evidence="9">The sequence shown here is derived from an EMBL/GenBank/DDBJ whole genome shotgun (WGS) entry which is preliminary data.</text>
</comment>
<accession>A0ABW4A446</accession>
<feature type="transmembrane region" description="Helical" evidence="7">
    <location>
        <begin position="21"/>
        <end position="45"/>
    </location>
</feature>